<keyword evidence="5" id="KW-0472">Membrane</keyword>
<evidence type="ECO:0000256" key="4">
    <source>
        <dbReference type="PROSITE-ProRule" id="PRU01343"/>
    </source>
</evidence>
<dbReference type="PANTHER" id="PTHR33680:SF7">
    <property type="entry name" value="OS02G0474200 PROTEIN"/>
    <property type="match status" value="1"/>
</dbReference>
<evidence type="ECO:0000259" key="6">
    <source>
        <dbReference type="PROSITE" id="PS51999"/>
    </source>
</evidence>
<evidence type="ECO:0000313" key="7">
    <source>
        <dbReference type="EMBL" id="KAK1618411.1"/>
    </source>
</evidence>
<keyword evidence="3" id="KW-0862">Zinc</keyword>
<feature type="transmembrane region" description="Helical" evidence="5">
    <location>
        <begin position="99"/>
        <end position="118"/>
    </location>
</feature>
<accession>A0AAD8VUL0</accession>
<dbReference type="Pfam" id="PF06839">
    <property type="entry name" value="Zn_ribbon_GRF"/>
    <property type="match status" value="1"/>
</dbReference>
<evidence type="ECO:0000256" key="5">
    <source>
        <dbReference type="SAM" id="Phobius"/>
    </source>
</evidence>
<keyword evidence="8" id="KW-1185">Reference proteome</keyword>
<name>A0AAD8VUL0_LOLMU</name>
<comment type="caution">
    <text evidence="7">The sequence shown here is derived from an EMBL/GenBank/DDBJ whole genome shotgun (WGS) entry which is preliminary data.</text>
</comment>
<evidence type="ECO:0000256" key="2">
    <source>
        <dbReference type="ARBA" id="ARBA00022771"/>
    </source>
</evidence>
<keyword evidence="5" id="KW-0812">Transmembrane</keyword>
<gene>
    <name evidence="7" type="ORF">QYE76_023928</name>
</gene>
<dbReference type="AlphaFoldDB" id="A0AAD8VUL0"/>
<evidence type="ECO:0000313" key="8">
    <source>
        <dbReference type="Proteomes" id="UP001231189"/>
    </source>
</evidence>
<sequence length="121" mass="14317">MSPSCNSVGRSINSAAHFAPLPLMRCPFCGDSDVEWWVSKTKENPGKHFYKCEHEWSKTCNFWQWEEDYIQYVRAKWPRLVIIDKLKKRSNHGKHETDVKLFFFLALANFAALLFTVHKYM</sequence>
<organism evidence="7 8">
    <name type="scientific">Lolium multiflorum</name>
    <name type="common">Italian ryegrass</name>
    <name type="synonym">Lolium perenne subsp. multiflorum</name>
    <dbReference type="NCBI Taxonomy" id="4521"/>
    <lineage>
        <taxon>Eukaryota</taxon>
        <taxon>Viridiplantae</taxon>
        <taxon>Streptophyta</taxon>
        <taxon>Embryophyta</taxon>
        <taxon>Tracheophyta</taxon>
        <taxon>Spermatophyta</taxon>
        <taxon>Magnoliopsida</taxon>
        <taxon>Liliopsida</taxon>
        <taxon>Poales</taxon>
        <taxon>Poaceae</taxon>
        <taxon>BOP clade</taxon>
        <taxon>Pooideae</taxon>
        <taxon>Poodae</taxon>
        <taxon>Poeae</taxon>
        <taxon>Poeae Chloroplast Group 2 (Poeae type)</taxon>
        <taxon>Loliodinae</taxon>
        <taxon>Loliinae</taxon>
        <taxon>Lolium</taxon>
    </lineage>
</organism>
<evidence type="ECO:0000256" key="3">
    <source>
        <dbReference type="ARBA" id="ARBA00022833"/>
    </source>
</evidence>
<keyword evidence="1" id="KW-0479">Metal-binding</keyword>
<dbReference type="InterPro" id="IPR010666">
    <property type="entry name" value="Znf_GRF"/>
</dbReference>
<evidence type="ECO:0000256" key="1">
    <source>
        <dbReference type="ARBA" id="ARBA00022723"/>
    </source>
</evidence>
<protein>
    <recommendedName>
        <fullName evidence="6">GRF-type domain-containing protein</fullName>
    </recommendedName>
</protein>
<dbReference type="PANTHER" id="PTHR33680">
    <property type="entry name" value="OS07G0190500 PROTEIN"/>
    <property type="match status" value="1"/>
</dbReference>
<proteinExistence type="predicted"/>
<dbReference type="PROSITE" id="PS51999">
    <property type="entry name" value="ZF_GRF"/>
    <property type="match status" value="1"/>
</dbReference>
<keyword evidence="5" id="KW-1133">Transmembrane helix</keyword>
<dbReference type="Proteomes" id="UP001231189">
    <property type="component" value="Unassembled WGS sequence"/>
</dbReference>
<keyword evidence="2 4" id="KW-0863">Zinc-finger</keyword>
<reference evidence="7" key="1">
    <citation type="submission" date="2023-07" db="EMBL/GenBank/DDBJ databases">
        <title>A chromosome-level genome assembly of Lolium multiflorum.</title>
        <authorList>
            <person name="Chen Y."/>
            <person name="Copetti D."/>
            <person name="Kolliker R."/>
            <person name="Studer B."/>
        </authorList>
    </citation>
    <scope>NUCLEOTIDE SEQUENCE</scope>
    <source>
        <strain evidence="7">02402/16</strain>
        <tissue evidence="7">Leaf</tissue>
    </source>
</reference>
<feature type="domain" description="GRF-type" evidence="6">
    <location>
        <begin position="26"/>
        <end position="69"/>
    </location>
</feature>
<dbReference type="GO" id="GO:0008270">
    <property type="term" value="F:zinc ion binding"/>
    <property type="evidence" value="ECO:0007669"/>
    <property type="project" value="UniProtKB-KW"/>
</dbReference>
<dbReference type="EMBL" id="JAUUTY010000006">
    <property type="protein sequence ID" value="KAK1618411.1"/>
    <property type="molecule type" value="Genomic_DNA"/>
</dbReference>